<name>A0A6B2H6N8_9BACT</name>
<evidence type="ECO:0008006" key="3">
    <source>
        <dbReference type="Google" id="ProtNLM"/>
    </source>
</evidence>
<keyword evidence="2" id="KW-1185">Reference proteome</keyword>
<evidence type="ECO:0000313" key="2">
    <source>
        <dbReference type="Proteomes" id="UP000478546"/>
    </source>
</evidence>
<sequence>MKSLVTDYESNGGTVNLTYKVGSLTSGRNGECDPTDNTFKNIVITIDENYINSARTIQVARTFLHESVHAKIFSYLRQIEGYENLDKDNFPVMYEAYVNAKKSGTSMDAVANRVHHEEMAKHYVELIAKGLQEFDAMNHNNPEVTIDHYRALAWDGLEQSTAWNNLQQTVRDKITNDRKFIMDWFTILTCKD</sequence>
<dbReference type="Proteomes" id="UP000478546">
    <property type="component" value="Unassembled WGS sequence"/>
</dbReference>
<proteinExistence type="predicted"/>
<dbReference type="AlphaFoldDB" id="A0A6B2H6N8"/>
<reference evidence="1 2" key="1">
    <citation type="submission" date="2020-01" db="EMBL/GenBank/DDBJ databases">
        <authorList>
            <person name="Kim M.K."/>
        </authorList>
    </citation>
    <scope>NUCLEOTIDE SEQUENCE [LARGE SCALE GENOMIC DNA]</scope>
    <source>
        <strain evidence="1 2">BT213</strain>
    </source>
</reference>
<accession>A0A6B2H6N8</accession>
<dbReference type="RefSeq" id="WP_162346115.1">
    <property type="nucleotide sequence ID" value="NZ_JAAEAA010000010.1"/>
</dbReference>
<protein>
    <recommendedName>
        <fullName evidence="3">SprT-like family protein</fullName>
    </recommendedName>
</protein>
<gene>
    <name evidence="1" type="ORF">GWO68_08970</name>
</gene>
<comment type="caution">
    <text evidence="1">The sequence shown here is derived from an EMBL/GenBank/DDBJ whole genome shotgun (WGS) entry which is preliminary data.</text>
</comment>
<evidence type="ECO:0000313" key="1">
    <source>
        <dbReference type="EMBL" id="NDK56047.1"/>
    </source>
</evidence>
<dbReference type="EMBL" id="JAAEAA010000010">
    <property type="protein sequence ID" value="NDK56047.1"/>
    <property type="molecule type" value="Genomic_DNA"/>
</dbReference>
<organism evidence="1 2">
    <name type="scientific">Pontibacter fetidus</name>
    <dbReference type="NCBI Taxonomy" id="2700082"/>
    <lineage>
        <taxon>Bacteria</taxon>
        <taxon>Pseudomonadati</taxon>
        <taxon>Bacteroidota</taxon>
        <taxon>Cytophagia</taxon>
        <taxon>Cytophagales</taxon>
        <taxon>Hymenobacteraceae</taxon>
        <taxon>Pontibacter</taxon>
    </lineage>
</organism>